<dbReference type="Gene3D" id="3.40.50.300">
    <property type="entry name" value="P-loop containing nucleotide triphosphate hydrolases"/>
    <property type="match status" value="1"/>
</dbReference>
<dbReference type="EMBL" id="CP118099">
    <property type="protein sequence ID" value="WDH76458.1"/>
    <property type="molecule type" value="Genomic_DNA"/>
</dbReference>
<reference evidence="1 2" key="1">
    <citation type="submission" date="2023-02" db="EMBL/GenBank/DDBJ databases">
        <title>A bacterium isolated from plastisphere.</title>
        <authorList>
            <person name="Sun Y."/>
        </authorList>
    </citation>
    <scope>NUCLEOTIDE SEQUENCE [LARGE SCALE GENOMIC DNA]</scope>
    <source>
        <strain evidence="2">a-1</strain>
    </source>
</reference>
<dbReference type="InterPro" id="IPR027417">
    <property type="entry name" value="P-loop_NTPase"/>
</dbReference>
<dbReference type="SUPFAM" id="SSF52540">
    <property type="entry name" value="P-loop containing nucleoside triphosphate hydrolases"/>
    <property type="match status" value="1"/>
</dbReference>
<sequence>MYERDVIAEEKIDVSSAYTVVIEGIFLQRPEWRPYFDYVIYLDCPREVRYERVLNRDTYLGDPAKRLAKYKRRYWPGEDLYLQQIDPKRGADIVF</sequence>
<evidence type="ECO:0000313" key="1">
    <source>
        <dbReference type="EMBL" id="WDH76458.1"/>
    </source>
</evidence>
<name>A0ABY7X2Y4_9BACL</name>
<accession>A0ABY7X2Y4</accession>
<gene>
    <name evidence="1" type="ORF">PTI97_02750</name>
</gene>
<dbReference type="RefSeq" id="WP_274357160.1">
    <property type="nucleotide sequence ID" value="NZ_CP118099.1"/>
</dbReference>
<evidence type="ECO:0008006" key="3">
    <source>
        <dbReference type="Google" id="ProtNLM"/>
    </source>
</evidence>
<protein>
    <recommendedName>
        <fullName evidence="3">Uridine kinase</fullName>
    </recommendedName>
</protein>
<keyword evidence="2" id="KW-1185">Reference proteome</keyword>
<organism evidence="1 2">
    <name type="scientific">Exiguobacterium marinum</name>
    <dbReference type="NCBI Taxonomy" id="273528"/>
    <lineage>
        <taxon>Bacteria</taxon>
        <taxon>Bacillati</taxon>
        <taxon>Bacillota</taxon>
        <taxon>Bacilli</taxon>
        <taxon>Bacillales</taxon>
        <taxon>Bacillales Family XII. Incertae Sedis</taxon>
        <taxon>Exiguobacterium</taxon>
    </lineage>
</organism>
<dbReference type="Proteomes" id="UP001213680">
    <property type="component" value="Chromosome"/>
</dbReference>
<proteinExistence type="predicted"/>
<evidence type="ECO:0000313" key="2">
    <source>
        <dbReference type="Proteomes" id="UP001213680"/>
    </source>
</evidence>